<sequence>MAKQRVLFLCNANSARSLMAEALLRHMAGQHFEAYSAGVEPDQPHRATLEALDRLGVNSDGLASEPLETYAGQYFDSVIILCEKTQQQCREWPGDAGELLFWDILDPRLSAREDAYAQALQEIRTRLQLWLNVKRRET</sequence>
<dbReference type="Proteomes" id="UP001596030">
    <property type="component" value="Unassembled WGS sequence"/>
</dbReference>
<organism evidence="3 4">
    <name type="scientific">Chromohalobacter sarecensis</name>
    <dbReference type="NCBI Taxonomy" id="245294"/>
    <lineage>
        <taxon>Bacteria</taxon>
        <taxon>Pseudomonadati</taxon>
        <taxon>Pseudomonadota</taxon>
        <taxon>Gammaproteobacteria</taxon>
        <taxon>Oceanospirillales</taxon>
        <taxon>Halomonadaceae</taxon>
        <taxon>Chromohalobacter</taxon>
    </lineage>
</organism>
<gene>
    <name evidence="3" type="ORF">ACFO0U_14600</name>
</gene>
<dbReference type="PANTHER" id="PTHR43428:SF1">
    <property type="entry name" value="ARSENATE REDUCTASE"/>
    <property type="match status" value="1"/>
</dbReference>
<feature type="domain" description="Phosphotyrosine protein phosphatase I" evidence="2">
    <location>
        <begin position="4"/>
        <end position="133"/>
    </location>
</feature>
<dbReference type="InterPro" id="IPR023485">
    <property type="entry name" value="Ptyr_pPase"/>
</dbReference>
<comment type="caution">
    <text evidence="3">The sequence shown here is derived from an EMBL/GenBank/DDBJ whole genome shotgun (WGS) entry which is preliminary data.</text>
</comment>
<dbReference type="GO" id="GO:0030612">
    <property type="term" value="F:arsenate reductase (thioredoxin) activity"/>
    <property type="evidence" value="ECO:0007669"/>
    <property type="project" value="UniProtKB-EC"/>
</dbReference>
<accession>A0ABV9D4M9</accession>
<evidence type="ECO:0000259" key="2">
    <source>
        <dbReference type="SMART" id="SM00226"/>
    </source>
</evidence>
<keyword evidence="3" id="KW-0560">Oxidoreductase</keyword>
<keyword evidence="4" id="KW-1185">Reference proteome</keyword>
<dbReference type="CDD" id="cd16345">
    <property type="entry name" value="LMWP_ArsC"/>
    <property type="match status" value="1"/>
</dbReference>
<evidence type="ECO:0000313" key="3">
    <source>
        <dbReference type="EMBL" id="MFC4540001.1"/>
    </source>
</evidence>
<dbReference type="SMART" id="SM00226">
    <property type="entry name" value="LMWPc"/>
    <property type="match status" value="1"/>
</dbReference>
<dbReference type="RefSeq" id="WP_246969290.1">
    <property type="nucleotide sequence ID" value="NZ_JAKGAN010000002.1"/>
</dbReference>
<evidence type="ECO:0000256" key="1">
    <source>
        <dbReference type="ARBA" id="ARBA00022849"/>
    </source>
</evidence>
<protein>
    <submittedName>
        <fullName evidence="3">Arsenate reductase ArsC</fullName>
        <ecNumber evidence="3">1.20.4.4</ecNumber>
    </submittedName>
</protein>
<dbReference type="PANTHER" id="PTHR43428">
    <property type="entry name" value="ARSENATE REDUCTASE"/>
    <property type="match status" value="1"/>
</dbReference>
<dbReference type="Gene3D" id="3.40.50.2300">
    <property type="match status" value="1"/>
</dbReference>
<dbReference type="SUPFAM" id="SSF52788">
    <property type="entry name" value="Phosphotyrosine protein phosphatases I"/>
    <property type="match status" value="1"/>
</dbReference>
<reference evidence="4" key="1">
    <citation type="journal article" date="2019" name="Int. J. Syst. Evol. Microbiol.">
        <title>The Global Catalogue of Microorganisms (GCM) 10K type strain sequencing project: providing services to taxonomists for standard genome sequencing and annotation.</title>
        <authorList>
            <consortium name="The Broad Institute Genomics Platform"/>
            <consortium name="The Broad Institute Genome Sequencing Center for Infectious Disease"/>
            <person name="Wu L."/>
            <person name="Ma J."/>
        </authorList>
    </citation>
    <scope>NUCLEOTIDE SEQUENCE [LARGE SCALE GENOMIC DNA]</scope>
    <source>
        <strain evidence="4">CGMCC 1.12121</strain>
    </source>
</reference>
<name>A0ABV9D4M9_9GAMM</name>
<dbReference type="InterPro" id="IPR036196">
    <property type="entry name" value="Ptyr_pPase_sf"/>
</dbReference>
<dbReference type="EMBL" id="JBHSEU010000021">
    <property type="protein sequence ID" value="MFC4540001.1"/>
    <property type="molecule type" value="Genomic_DNA"/>
</dbReference>
<dbReference type="Pfam" id="PF01451">
    <property type="entry name" value="LMWPc"/>
    <property type="match status" value="1"/>
</dbReference>
<keyword evidence="1" id="KW-0059">Arsenical resistance</keyword>
<proteinExistence type="predicted"/>
<dbReference type="EC" id="1.20.4.4" evidence="3"/>
<evidence type="ECO:0000313" key="4">
    <source>
        <dbReference type="Proteomes" id="UP001596030"/>
    </source>
</evidence>